<dbReference type="EMBL" id="UYRT01079048">
    <property type="protein sequence ID" value="VDN19869.1"/>
    <property type="molecule type" value="Genomic_DNA"/>
</dbReference>
<evidence type="ECO:0000313" key="3">
    <source>
        <dbReference type="WBParaSite" id="GPUH_0001213001-mRNA-1"/>
    </source>
</evidence>
<organism evidence="3">
    <name type="scientific">Gongylonema pulchrum</name>
    <dbReference type="NCBI Taxonomy" id="637853"/>
    <lineage>
        <taxon>Eukaryota</taxon>
        <taxon>Metazoa</taxon>
        <taxon>Ecdysozoa</taxon>
        <taxon>Nematoda</taxon>
        <taxon>Chromadorea</taxon>
        <taxon>Rhabditida</taxon>
        <taxon>Spirurina</taxon>
        <taxon>Spiruromorpha</taxon>
        <taxon>Spiruroidea</taxon>
        <taxon>Gongylonematidae</taxon>
        <taxon>Gongylonema</taxon>
    </lineage>
</organism>
<gene>
    <name evidence="1" type="ORF">GPUH_LOCUS12116</name>
</gene>
<accession>A0A183DTS5</accession>
<dbReference type="Proteomes" id="UP000271098">
    <property type="component" value="Unassembled WGS sequence"/>
</dbReference>
<dbReference type="SUPFAM" id="SSF57302">
    <property type="entry name" value="Snake toxin-like"/>
    <property type="match status" value="1"/>
</dbReference>
<reference evidence="3" key="1">
    <citation type="submission" date="2016-06" db="UniProtKB">
        <authorList>
            <consortium name="WormBaseParasite"/>
        </authorList>
    </citation>
    <scope>IDENTIFICATION</scope>
</reference>
<dbReference type="InterPro" id="IPR045860">
    <property type="entry name" value="Snake_toxin-like_sf"/>
</dbReference>
<dbReference type="WBParaSite" id="GPUH_0001213001-mRNA-1">
    <property type="protein sequence ID" value="GPUH_0001213001-mRNA-1"/>
    <property type="gene ID" value="GPUH_0001213001"/>
</dbReference>
<sequence length="107" mass="12044">MWRVLVLSKELYCYSGVNAKQSVSACDSHTEFCYKQVMPNGIIVTDCDRSAEYGFCKSGKEGCEQKELKGKVCCCKKPYCNKGVQNRMQRFAAALLVLIASERSRLI</sequence>
<protein>
    <submittedName>
        <fullName evidence="3">Activin_recp domain-containing protein</fullName>
    </submittedName>
</protein>
<proteinExistence type="predicted"/>
<dbReference type="OrthoDB" id="5812345at2759"/>
<keyword evidence="2" id="KW-1185">Reference proteome</keyword>
<evidence type="ECO:0000313" key="1">
    <source>
        <dbReference type="EMBL" id="VDN19869.1"/>
    </source>
</evidence>
<dbReference type="AlphaFoldDB" id="A0A183DTS5"/>
<name>A0A183DTS5_9BILA</name>
<evidence type="ECO:0000313" key="2">
    <source>
        <dbReference type="Proteomes" id="UP000271098"/>
    </source>
</evidence>
<reference evidence="1 2" key="2">
    <citation type="submission" date="2018-11" db="EMBL/GenBank/DDBJ databases">
        <authorList>
            <consortium name="Pathogen Informatics"/>
        </authorList>
    </citation>
    <scope>NUCLEOTIDE SEQUENCE [LARGE SCALE GENOMIC DNA]</scope>
</reference>